<evidence type="ECO:0000313" key="1">
    <source>
        <dbReference type="EMBL" id="GFQ97136.1"/>
    </source>
</evidence>
<reference evidence="1" key="1">
    <citation type="submission" date="2020-07" db="EMBL/GenBank/DDBJ databases">
        <title>Multicomponent nature underlies the extraordinary mechanical properties of spider dragline silk.</title>
        <authorList>
            <person name="Kono N."/>
            <person name="Nakamura H."/>
            <person name="Mori M."/>
            <person name="Yoshida Y."/>
            <person name="Ohtoshi R."/>
            <person name="Malay A.D."/>
            <person name="Moran D.A.P."/>
            <person name="Tomita M."/>
            <person name="Numata K."/>
            <person name="Arakawa K."/>
        </authorList>
    </citation>
    <scope>NUCLEOTIDE SEQUENCE</scope>
</reference>
<accession>A0A8X6G690</accession>
<dbReference type="EMBL" id="BMAO01004809">
    <property type="protein sequence ID" value="GFQ97136.1"/>
    <property type="molecule type" value="Genomic_DNA"/>
</dbReference>
<dbReference type="Proteomes" id="UP000887116">
    <property type="component" value="Unassembled WGS sequence"/>
</dbReference>
<keyword evidence="2" id="KW-1185">Reference proteome</keyword>
<gene>
    <name evidence="1" type="ORF">TNCT_108151</name>
</gene>
<protein>
    <submittedName>
        <fullName evidence="1">Uncharacterized protein</fullName>
    </submittedName>
</protein>
<proteinExistence type="predicted"/>
<comment type="caution">
    <text evidence="1">The sequence shown here is derived from an EMBL/GenBank/DDBJ whole genome shotgun (WGS) entry which is preliminary data.</text>
</comment>
<name>A0A8X6G690_TRICU</name>
<organism evidence="1 2">
    <name type="scientific">Trichonephila clavata</name>
    <name type="common">Joro spider</name>
    <name type="synonym">Nephila clavata</name>
    <dbReference type="NCBI Taxonomy" id="2740835"/>
    <lineage>
        <taxon>Eukaryota</taxon>
        <taxon>Metazoa</taxon>
        <taxon>Ecdysozoa</taxon>
        <taxon>Arthropoda</taxon>
        <taxon>Chelicerata</taxon>
        <taxon>Arachnida</taxon>
        <taxon>Araneae</taxon>
        <taxon>Araneomorphae</taxon>
        <taxon>Entelegynae</taxon>
        <taxon>Araneoidea</taxon>
        <taxon>Nephilidae</taxon>
        <taxon>Trichonephila</taxon>
    </lineage>
</organism>
<dbReference type="AlphaFoldDB" id="A0A8X6G690"/>
<sequence length="70" mass="7864">MYPLNVMFLLAATKISKHHSNGQGYVKNKVYPKKIGDTDNFMAQHLLIPSSEDYREQVGAGLAFIFSQGF</sequence>
<evidence type="ECO:0000313" key="2">
    <source>
        <dbReference type="Proteomes" id="UP000887116"/>
    </source>
</evidence>